<dbReference type="EMBL" id="KY774314">
    <property type="protein sequence ID" value="ART31589.1"/>
    <property type="molecule type" value="Genomic_DNA"/>
</dbReference>
<feature type="transmembrane region" description="Helical" evidence="1">
    <location>
        <begin position="6"/>
        <end position="27"/>
    </location>
</feature>
<evidence type="ECO:0000256" key="1">
    <source>
        <dbReference type="SAM" id="Phobius"/>
    </source>
</evidence>
<keyword evidence="1" id="KW-1133">Transmembrane helix</keyword>
<keyword evidence="1" id="KW-0472">Membrane</keyword>
<evidence type="ECO:0000313" key="2">
    <source>
        <dbReference type="EMBL" id="ART31589.1"/>
    </source>
</evidence>
<dbReference type="AlphaFoldDB" id="A0A1Y0B2K8"/>
<proteinExistence type="predicted"/>
<organism evidence="2">
    <name type="scientific">Utricularia reniformis</name>
    <dbReference type="NCBI Taxonomy" id="192314"/>
    <lineage>
        <taxon>Eukaryota</taxon>
        <taxon>Viridiplantae</taxon>
        <taxon>Streptophyta</taxon>
        <taxon>Embryophyta</taxon>
        <taxon>Tracheophyta</taxon>
        <taxon>Spermatophyta</taxon>
        <taxon>Magnoliopsida</taxon>
        <taxon>eudicotyledons</taxon>
        <taxon>Gunneridae</taxon>
        <taxon>Pentapetalae</taxon>
        <taxon>asterids</taxon>
        <taxon>lamiids</taxon>
        <taxon>Lamiales</taxon>
        <taxon>Lentibulariaceae</taxon>
        <taxon>Utricularia</taxon>
    </lineage>
</organism>
<gene>
    <name evidence="2" type="ORF">AEK19_MT1393</name>
</gene>
<geneLocation type="mitochondrion" evidence="2"/>
<name>A0A1Y0B2K8_9LAMI</name>
<keyword evidence="2" id="KW-0496">Mitochondrion</keyword>
<accession>A0A1Y0B2K8</accession>
<keyword evidence="1" id="KW-0812">Transmembrane</keyword>
<sequence length="46" mass="5357">MTEGGVLGIYIYTIIGLFRVNYIYFIVKSFLIETLNQNENKILVNE</sequence>
<reference evidence="2" key="1">
    <citation type="submission" date="2017-03" db="EMBL/GenBank/DDBJ databases">
        <title>The mitochondrial genome of the carnivorous plant Utricularia reniformis (Lentibulariaceae): structure, comparative analysis and evolutionary landmarks.</title>
        <authorList>
            <person name="Silva S.R."/>
            <person name="Alvarenga D.O."/>
            <person name="Michael T.P."/>
            <person name="Miranda V.F.O."/>
            <person name="Varani A.M."/>
        </authorList>
    </citation>
    <scope>NUCLEOTIDE SEQUENCE</scope>
</reference>
<protein>
    <submittedName>
        <fullName evidence="2">Uncharacterized protein</fullName>
    </submittedName>
</protein>